<protein>
    <submittedName>
        <fullName evidence="2">Uncharacterized protein</fullName>
    </submittedName>
</protein>
<dbReference type="Proteomes" id="UP001201980">
    <property type="component" value="Unassembled WGS sequence"/>
</dbReference>
<feature type="compositionally biased region" description="Basic residues" evidence="1">
    <location>
        <begin position="211"/>
        <end position="221"/>
    </location>
</feature>
<sequence length="243" mass="25815">MPAFQDCELCTQQENHVHLNSRPLRVQGGNVGDTVERGLRVMFTEEIMEFPSASGEGDGSVGETGAAGDFGGSGGDGGRLSRFGDWIGGRNGGDGDEMPALRPRRVPPSVVTTDVVVHPAGGASGRDSFDSRTTATPRASTAPGLRLPSLRPPPPGLALAYDQGHGAFALRVRAAGRAQDRTQAPAQANSSSEIHVAGERAQTPNPPFAARRARKRARLARLNRALEEKEKETKQSENEEDEE</sequence>
<feature type="compositionally biased region" description="Low complexity" evidence="1">
    <location>
        <begin position="131"/>
        <end position="149"/>
    </location>
</feature>
<evidence type="ECO:0000313" key="2">
    <source>
        <dbReference type="EMBL" id="KAJ2906802.1"/>
    </source>
</evidence>
<feature type="compositionally biased region" description="Basic and acidic residues" evidence="1">
    <location>
        <begin position="224"/>
        <end position="237"/>
    </location>
</feature>
<name>A0AAD5RY68_9PEZI</name>
<comment type="caution">
    <text evidence="2">The sequence shown here is derived from an EMBL/GenBank/DDBJ whole genome shotgun (WGS) entry which is preliminary data.</text>
</comment>
<evidence type="ECO:0000256" key="1">
    <source>
        <dbReference type="SAM" id="MobiDB-lite"/>
    </source>
</evidence>
<dbReference type="EMBL" id="JAKWBI020000009">
    <property type="protein sequence ID" value="KAJ2906802.1"/>
    <property type="molecule type" value="Genomic_DNA"/>
</dbReference>
<gene>
    <name evidence="2" type="ORF">MKZ38_010793</name>
</gene>
<dbReference type="AlphaFoldDB" id="A0AAD5RY68"/>
<evidence type="ECO:0000313" key="3">
    <source>
        <dbReference type="Proteomes" id="UP001201980"/>
    </source>
</evidence>
<proteinExistence type="predicted"/>
<feature type="region of interest" description="Disordered" evidence="1">
    <location>
        <begin position="118"/>
        <end position="155"/>
    </location>
</feature>
<reference evidence="2" key="1">
    <citation type="submission" date="2022-07" db="EMBL/GenBank/DDBJ databases">
        <title>Draft genome sequence of Zalerion maritima ATCC 34329, a (micro)plastics degrading marine fungus.</title>
        <authorList>
            <person name="Paco A."/>
            <person name="Goncalves M.F.M."/>
            <person name="Rocha-Santos T.A.P."/>
            <person name="Alves A."/>
        </authorList>
    </citation>
    <scope>NUCLEOTIDE SEQUENCE</scope>
    <source>
        <strain evidence="2">ATCC 34329</strain>
    </source>
</reference>
<feature type="region of interest" description="Disordered" evidence="1">
    <location>
        <begin position="176"/>
        <end position="243"/>
    </location>
</feature>
<accession>A0AAD5RY68</accession>
<feature type="compositionally biased region" description="Polar residues" evidence="1">
    <location>
        <begin position="181"/>
        <end position="193"/>
    </location>
</feature>
<keyword evidence="3" id="KW-1185">Reference proteome</keyword>
<organism evidence="2 3">
    <name type="scientific">Zalerion maritima</name>
    <dbReference type="NCBI Taxonomy" id="339359"/>
    <lineage>
        <taxon>Eukaryota</taxon>
        <taxon>Fungi</taxon>
        <taxon>Dikarya</taxon>
        <taxon>Ascomycota</taxon>
        <taxon>Pezizomycotina</taxon>
        <taxon>Sordariomycetes</taxon>
        <taxon>Lulworthiomycetidae</taxon>
        <taxon>Lulworthiales</taxon>
        <taxon>Lulworthiaceae</taxon>
        <taxon>Zalerion</taxon>
    </lineage>
</organism>